<reference evidence="5" key="2">
    <citation type="submission" date="2021-05" db="EMBL/GenBank/DDBJ databases">
        <authorList>
            <person name="Pain A."/>
        </authorList>
    </citation>
    <scope>NUCLEOTIDE SEQUENCE</scope>
    <source>
        <strain evidence="5">1802A</strain>
    </source>
</reference>
<dbReference type="PANTHER" id="PTHR43364:SF4">
    <property type="entry name" value="NAD(P)-LINKED OXIDOREDUCTASE SUPERFAMILY PROTEIN"/>
    <property type="match status" value="1"/>
</dbReference>
<dbReference type="InterPro" id="IPR023210">
    <property type="entry name" value="NADP_OxRdtase_dom"/>
</dbReference>
<evidence type="ECO:0000313" key="5">
    <source>
        <dbReference type="EMBL" id="KAK1933397.1"/>
    </source>
</evidence>
<keyword evidence="1" id="KW-0560">Oxidoreductase</keyword>
<feature type="chain" id="PRO_5042271279" description="NADP-dependent oxidoreductase domain-containing protein" evidence="3">
    <location>
        <begin position="23"/>
        <end position="896"/>
    </location>
</feature>
<dbReference type="PROSITE" id="PS50890">
    <property type="entry name" value="PUA"/>
    <property type="match status" value="1"/>
</dbReference>
<dbReference type="AlphaFoldDB" id="A0AAD9LF97"/>
<evidence type="ECO:0000259" key="4">
    <source>
        <dbReference type="Pfam" id="PF00248"/>
    </source>
</evidence>
<sequence length="896" mass="102290">MCDAGVLTRLLAVLCLIRPALCFRRGREDSCAPLFRLQIYSDNKRGDNRHWGPMISGRDATEEETDEFFGSVFSNPLYEAQKPDSVKTEVSEFPKNLNLLKGLGRKNYQGVLDEIRNEVAVRVRRERGQQAPASTAQDRETTDEDPVGASDAKGEPTPGGDISPFKIRMTKFVARNNFKTERVLQSKHIIEGMKFRRLGESDLVVSEIGIGTAMYDNPELIDHDHAVEILETAHKRYGINFFVGVLFSQLDVMQDTCEFDPYPYEPRSYLEGQHRSLREFLTRNRREDIVISGRISSSNLGKFKTSGRFLSWVRDDISSPPTLKVIEGAVDKFLQRLGTDYLDILSFVHPYRYVPQSHLGEDTYCWAHERDVFSGKSPTEAEDCSYNASELLDVQCEIFETLVSKGKVRAIGLSNETVWGLFQLKSKRDRKFKLACTQQMYNLLHRNELESSGMSEAVLKENLNCPVVAYGILAGGILTGKYIDPERSNPMGADKTKEMGTLYEAHTYPRDCEFLLVSCSSSAVEIPEDYGHLHYGPANARCNLFPDTYHTHRTVWCQHATAEYIKIARTHGMTLAQLSLNWVLTRPFVASTLAAPRTIGQLHETVGVLNYKMTREAEADIHELFLRYRAPTMGGPQLLTRLDDDYAVPMSQNDRMRKGTVPIWSGGSHWDMDSIPSLERIAEERYHEWDYVETKSLFGLLDKPNDHCWKNYRCWVERTSEGLPGEYFAVKESKLFGWDTMKLDEFTVVHKTPEEVARDDTSDFHFYWKGGQVYVGPTSDAIRAFYNDRIALCNVIHGREESFRQGLGVTELPAGFRIWTHLDADLVFKRLKEKYGIDITEPQLLEKLLLECGRDVVALSEAERRCEKFAYFDEREHLLERDVEVQGDDTPSKQSS</sequence>
<reference evidence="5" key="1">
    <citation type="journal article" date="2014" name="Nucleic Acids Res.">
        <title>The evolutionary dynamics of variant antigen genes in Babesia reveal a history of genomic innovation underlying host-parasite interaction.</title>
        <authorList>
            <person name="Jackson A.P."/>
            <person name="Otto T.D."/>
            <person name="Darby A."/>
            <person name="Ramaprasad A."/>
            <person name="Xia D."/>
            <person name="Echaide I.E."/>
            <person name="Farber M."/>
            <person name="Gahlot S."/>
            <person name="Gamble J."/>
            <person name="Gupta D."/>
            <person name="Gupta Y."/>
            <person name="Jackson L."/>
            <person name="Malandrin L."/>
            <person name="Malas T.B."/>
            <person name="Moussa E."/>
            <person name="Nair M."/>
            <person name="Reid A.J."/>
            <person name="Sanders M."/>
            <person name="Sharma J."/>
            <person name="Tracey A."/>
            <person name="Quail M.A."/>
            <person name="Weir W."/>
            <person name="Wastling J.M."/>
            <person name="Hall N."/>
            <person name="Willadsen P."/>
            <person name="Lingelbach K."/>
            <person name="Shiels B."/>
            <person name="Tait A."/>
            <person name="Berriman M."/>
            <person name="Allred D.R."/>
            <person name="Pain A."/>
        </authorList>
    </citation>
    <scope>NUCLEOTIDE SEQUENCE</scope>
    <source>
        <strain evidence="5">1802A</strain>
    </source>
</reference>
<proteinExistence type="predicted"/>
<accession>A0AAD9LF97</accession>
<feature type="signal peptide" evidence="3">
    <location>
        <begin position="1"/>
        <end position="22"/>
    </location>
</feature>
<feature type="domain" description="NADP-dependent oxidoreductase" evidence="4">
    <location>
        <begin position="207"/>
        <end position="623"/>
    </location>
</feature>
<name>A0AAD9LF97_BABDI</name>
<evidence type="ECO:0000256" key="2">
    <source>
        <dbReference type="SAM" id="MobiDB-lite"/>
    </source>
</evidence>
<dbReference type="SUPFAM" id="SSF51430">
    <property type="entry name" value="NAD(P)-linked oxidoreductase"/>
    <property type="match status" value="1"/>
</dbReference>
<dbReference type="InterPro" id="IPR050523">
    <property type="entry name" value="AKR_Detox_Biosynth"/>
</dbReference>
<comment type="caution">
    <text evidence="5">The sequence shown here is derived from an EMBL/GenBank/DDBJ whole genome shotgun (WGS) entry which is preliminary data.</text>
</comment>
<evidence type="ECO:0000256" key="1">
    <source>
        <dbReference type="ARBA" id="ARBA00023002"/>
    </source>
</evidence>
<keyword evidence="3" id="KW-0732">Signal</keyword>
<dbReference type="PANTHER" id="PTHR43364">
    <property type="entry name" value="NADH-SPECIFIC METHYLGLYOXAL REDUCTASE-RELATED"/>
    <property type="match status" value="1"/>
</dbReference>
<protein>
    <recommendedName>
        <fullName evidence="4">NADP-dependent oxidoreductase domain-containing protein</fullName>
    </recommendedName>
</protein>
<dbReference type="EMBL" id="JAHBMH010000073">
    <property type="protein sequence ID" value="KAK1933397.1"/>
    <property type="molecule type" value="Genomic_DNA"/>
</dbReference>
<dbReference type="Pfam" id="PF00248">
    <property type="entry name" value="Aldo_ket_red"/>
    <property type="match status" value="1"/>
</dbReference>
<dbReference type="InterPro" id="IPR036812">
    <property type="entry name" value="NAD(P)_OxRdtase_dom_sf"/>
</dbReference>
<dbReference type="GO" id="GO:0016491">
    <property type="term" value="F:oxidoreductase activity"/>
    <property type="evidence" value="ECO:0007669"/>
    <property type="project" value="UniProtKB-KW"/>
</dbReference>
<keyword evidence="6" id="KW-1185">Reference proteome</keyword>
<dbReference type="Proteomes" id="UP001195914">
    <property type="component" value="Unassembled WGS sequence"/>
</dbReference>
<dbReference type="Gene3D" id="3.20.20.100">
    <property type="entry name" value="NADP-dependent oxidoreductase domain"/>
    <property type="match status" value="1"/>
</dbReference>
<organism evidence="5 6">
    <name type="scientific">Babesia divergens</name>
    <dbReference type="NCBI Taxonomy" id="32595"/>
    <lineage>
        <taxon>Eukaryota</taxon>
        <taxon>Sar</taxon>
        <taxon>Alveolata</taxon>
        <taxon>Apicomplexa</taxon>
        <taxon>Aconoidasida</taxon>
        <taxon>Piroplasmida</taxon>
        <taxon>Babesiidae</taxon>
        <taxon>Babesia</taxon>
    </lineage>
</organism>
<feature type="region of interest" description="Disordered" evidence="2">
    <location>
        <begin position="123"/>
        <end position="164"/>
    </location>
</feature>
<gene>
    <name evidence="5" type="ORF">X943_003481</name>
</gene>
<evidence type="ECO:0000313" key="6">
    <source>
        <dbReference type="Proteomes" id="UP001195914"/>
    </source>
</evidence>
<evidence type="ECO:0000256" key="3">
    <source>
        <dbReference type="SAM" id="SignalP"/>
    </source>
</evidence>